<dbReference type="NCBIfam" id="TIGR04070">
    <property type="entry name" value="photo_TT_lyase"/>
    <property type="match status" value="1"/>
</dbReference>
<dbReference type="SFLD" id="SFLDS00029">
    <property type="entry name" value="Radical_SAM"/>
    <property type="match status" value="1"/>
</dbReference>
<dbReference type="Proteomes" id="UP000824229">
    <property type="component" value="Unassembled WGS sequence"/>
</dbReference>
<dbReference type="EC" id="4.1.99.14" evidence="1"/>
<dbReference type="GO" id="GO:0042601">
    <property type="term" value="C:endospore-forming forespore"/>
    <property type="evidence" value="ECO:0007669"/>
    <property type="project" value="TreeGrafter"/>
</dbReference>
<protein>
    <submittedName>
        <fullName evidence="1">Spore photoproduct lyase</fullName>
        <ecNumber evidence="1">4.1.99.14</ecNumber>
    </submittedName>
</protein>
<dbReference type="Gene3D" id="3.80.30.30">
    <property type="match status" value="1"/>
</dbReference>
<reference evidence="1" key="2">
    <citation type="submission" date="2021-04" db="EMBL/GenBank/DDBJ databases">
        <authorList>
            <person name="Gilroy R."/>
        </authorList>
    </citation>
    <scope>NUCLEOTIDE SEQUENCE</scope>
    <source>
        <strain evidence="1">B5-657</strain>
    </source>
</reference>
<organism evidence="1 2">
    <name type="scientific">Candidatus Cellulosilyticum pullistercoris</name>
    <dbReference type="NCBI Taxonomy" id="2838521"/>
    <lineage>
        <taxon>Bacteria</taxon>
        <taxon>Bacillati</taxon>
        <taxon>Bacillota</taxon>
        <taxon>Clostridia</taxon>
        <taxon>Lachnospirales</taxon>
        <taxon>Cellulosilyticaceae</taxon>
        <taxon>Cellulosilyticum</taxon>
    </lineage>
</organism>
<dbReference type="GO" id="GO:1904047">
    <property type="term" value="F:S-adenosyl-L-methionine binding"/>
    <property type="evidence" value="ECO:0007669"/>
    <property type="project" value="InterPro"/>
</dbReference>
<dbReference type="PANTHER" id="PTHR37822:SF2">
    <property type="entry name" value="SPORE PHOTOPRODUCT LYASE"/>
    <property type="match status" value="1"/>
</dbReference>
<dbReference type="SFLD" id="SFLDF00412">
    <property type="entry name" value="spore_photoproduct_lyase_2"/>
    <property type="match status" value="1"/>
</dbReference>
<proteinExistence type="predicted"/>
<dbReference type="InterPro" id="IPR007197">
    <property type="entry name" value="rSAM"/>
</dbReference>
<dbReference type="InterPro" id="IPR049539">
    <property type="entry name" value="SPL"/>
</dbReference>
<keyword evidence="1" id="KW-0456">Lyase</keyword>
<gene>
    <name evidence="1" type="primary">splB</name>
    <name evidence="1" type="ORF">H9872_06055</name>
</gene>
<dbReference type="PANTHER" id="PTHR37822">
    <property type="entry name" value="SPORE PHOTOPRODUCT LYASE-RELATED"/>
    <property type="match status" value="1"/>
</dbReference>
<dbReference type="GO" id="GO:0051539">
    <property type="term" value="F:4 iron, 4 sulfur cluster binding"/>
    <property type="evidence" value="ECO:0007669"/>
    <property type="project" value="TreeGrafter"/>
</dbReference>
<evidence type="ECO:0000313" key="1">
    <source>
        <dbReference type="EMBL" id="MBU3804299.1"/>
    </source>
</evidence>
<reference evidence="1" key="1">
    <citation type="journal article" date="2021" name="PeerJ">
        <title>Extensive microbial diversity within the chicken gut microbiome revealed by metagenomics and culture.</title>
        <authorList>
            <person name="Gilroy R."/>
            <person name="Ravi A."/>
            <person name="Getino M."/>
            <person name="Pursley I."/>
            <person name="Horton D.L."/>
            <person name="Alikhan N.F."/>
            <person name="Baker D."/>
            <person name="Gharbi K."/>
            <person name="Hall N."/>
            <person name="Watson M."/>
            <person name="Adriaenssens E.M."/>
            <person name="Foster-Nyarko E."/>
            <person name="Jarju S."/>
            <person name="Secka A."/>
            <person name="Antonio M."/>
            <person name="Oren A."/>
            <person name="Chaudhuri R.R."/>
            <person name="La Ragione R."/>
            <person name="Hildebrand F."/>
            <person name="Pallen M.J."/>
        </authorList>
    </citation>
    <scope>NUCLEOTIDE SEQUENCE</scope>
    <source>
        <strain evidence="1">B5-657</strain>
    </source>
</reference>
<dbReference type="EMBL" id="JAHLFQ010000135">
    <property type="protein sequence ID" value="MBU3804299.1"/>
    <property type="molecule type" value="Genomic_DNA"/>
</dbReference>
<dbReference type="Pfam" id="PF20903">
    <property type="entry name" value="SPL"/>
    <property type="match status" value="1"/>
</dbReference>
<comment type="caution">
    <text evidence="1">The sequence shown here is derived from an EMBL/GenBank/DDBJ whole genome shotgun (WGS) entry which is preliminary data.</text>
</comment>
<dbReference type="InterPro" id="IPR034559">
    <property type="entry name" value="SPL_Clostridia"/>
</dbReference>
<sequence length="340" mass="39654">MFKPKRVIFEKEAKNYPLGAHLYQLFSTNPQIEIFEVATNRVKTHIPGENLYQQYRSGKETLVVGIKKSLKFQSCKPSAHYQLPLVSGCMGQCEYCYLNTQLGDKPFVRIHVNIDDILKQAQNYTRERLPNITLFEGAATSDPVPVEPYTHALARCITYFGSQEYARFRFVSKYTDIDTLLDLPHHNHTEIRFSLNTDSIINAYEHHTASSKLRIEAASKLSSYGYPIGFIIAPVFIYPNWQEEYHDLLLNLKSKLPKKLSHPLIFEVISHRYTLRAKSRITEIFPHTNLPMNEDDRQFKYGQFGYGKYVYPKDELTQMKAFFTHILDDLFPYKEVKYII</sequence>
<dbReference type="Gene3D" id="3.40.50.12110">
    <property type="match status" value="1"/>
</dbReference>
<dbReference type="InterPro" id="IPR023897">
    <property type="entry name" value="SPL_firmicutes"/>
</dbReference>
<dbReference type="SFLD" id="SFLDG01079">
    <property type="entry name" value="spore_photoproduct_lyase_like"/>
    <property type="match status" value="1"/>
</dbReference>
<accession>A0A9E2KCB7</accession>
<name>A0A9E2KCB7_9FIRM</name>
<dbReference type="AlphaFoldDB" id="A0A9E2KCB7"/>
<dbReference type="GO" id="GO:0003913">
    <property type="term" value="F:DNA photolyase activity"/>
    <property type="evidence" value="ECO:0007669"/>
    <property type="project" value="InterPro"/>
</dbReference>
<evidence type="ECO:0000313" key="2">
    <source>
        <dbReference type="Proteomes" id="UP000824229"/>
    </source>
</evidence>